<keyword evidence="2" id="KW-1185">Reference proteome</keyword>
<protein>
    <recommendedName>
        <fullName evidence="3">F-box domain-containing protein</fullName>
    </recommendedName>
</protein>
<evidence type="ECO:0000313" key="1">
    <source>
        <dbReference type="EMBL" id="KAJ8475196.1"/>
    </source>
</evidence>
<dbReference type="Gene3D" id="3.80.10.10">
    <property type="entry name" value="Ribonuclease Inhibitor"/>
    <property type="match status" value="1"/>
</dbReference>
<dbReference type="SUPFAM" id="SSF52047">
    <property type="entry name" value="RNI-like"/>
    <property type="match status" value="1"/>
</dbReference>
<name>A0AAD7TRQ0_9APHY</name>
<proteinExistence type="predicted"/>
<dbReference type="EMBL" id="JAPEVG010000166">
    <property type="protein sequence ID" value="KAJ8475196.1"/>
    <property type="molecule type" value="Genomic_DNA"/>
</dbReference>
<reference evidence="1" key="1">
    <citation type="submission" date="2022-11" db="EMBL/GenBank/DDBJ databases">
        <title>Genome Sequence of Cubamyces cubensis.</title>
        <authorList>
            <person name="Buettner E."/>
        </authorList>
    </citation>
    <scope>NUCLEOTIDE SEQUENCE</scope>
    <source>
        <strain evidence="1">MPL-01</strain>
    </source>
</reference>
<dbReference type="Proteomes" id="UP001215151">
    <property type="component" value="Unassembled WGS sequence"/>
</dbReference>
<evidence type="ECO:0000313" key="2">
    <source>
        <dbReference type="Proteomes" id="UP001215151"/>
    </source>
</evidence>
<evidence type="ECO:0008006" key="3">
    <source>
        <dbReference type="Google" id="ProtNLM"/>
    </source>
</evidence>
<organism evidence="1 2">
    <name type="scientific">Trametes cubensis</name>
    <dbReference type="NCBI Taxonomy" id="1111947"/>
    <lineage>
        <taxon>Eukaryota</taxon>
        <taxon>Fungi</taxon>
        <taxon>Dikarya</taxon>
        <taxon>Basidiomycota</taxon>
        <taxon>Agaricomycotina</taxon>
        <taxon>Agaricomycetes</taxon>
        <taxon>Polyporales</taxon>
        <taxon>Polyporaceae</taxon>
        <taxon>Trametes</taxon>
    </lineage>
</organism>
<dbReference type="InterPro" id="IPR032675">
    <property type="entry name" value="LRR_dom_sf"/>
</dbReference>
<gene>
    <name evidence="1" type="ORF">ONZ51_g6709</name>
</gene>
<sequence>MWPAGYPAATWPWPDLIELTLSCPQAKDRIYRELPNSLRSLSLQYTPHYMDYAWTRATGHSSNAHWQWPLLTTSDMLCILRQCRLPALRHLALEYLEGDSEEQLLKYIALAFPQLTSLKLRRCHWVVDGGDNRERQDPWAVAERICQPISSLRHLRSLAMHLDLEETPYPFSPYQFEQPYDDEDLGSFYNTLHEVADRMALVFGPELEEIKLWRPHDYDIYEWKCYEVVRSSDFGTFVR</sequence>
<dbReference type="AlphaFoldDB" id="A0AAD7TRQ0"/>
<accession>A0AAD7TRQ0</accession>
<comment type="caution">
    <text evidence="1">The sequence shown here is derived from an EMBL/GenBank/DDBJ whole genome shotgun (WGS) entry which is preliminary data.</text>
</comment>